<accession>A0AAV1CZA6</accession>
<protein>
    <submittedName>
        <fullName evidence="2">OLC1v1036999C1</fullName>
    </submittedName>
</protein>
<feature type="region of interest" description="Disordered" evidence="1">
    <location>
        <begin position="429"/>
        <end position="486"/>
    </location>
</feature>
<evidence type="ECO:0000313" key="2">
    <source>
        <dbReference type="EMBL" id="CAI9100074.1"/>
    </source>
</evidence>
<keyword evidence="3" id="KW-1185">Reference proteome</keyword>
<name>A0AAV1CZA6_OLDCO</name>
<dbReference type="AlphaFoldDB" id="A0AAV1CZA6"/>
<feature type="compositionally biased region" description="Low complexity" evidence="1">
    <location>
        <begin position="59"/>
        <end position="72"/>
    </location>
</feature>
<sequence>MGSSPPPPLSGPALQAELDRSFRQIVADACESHPHMAHFLTNFHFKDGNRRSSQIDQFLSSSPFSSSQPNQLESKNVLSANPNNPSVSMHANSTRSSIPYIGNSQNPPRQNNENPATQPNILPLGNPRPDDQNPIRNQSAIPPIPIETIHRIINSLPTNRSIGSSSSGEGSSYDRVIRRARSRAPWKSMYEHIDLGRVCTTLAGGSSSRNQPEPNQYCRCIEKTVMEGPGMPSMRTCLVHEPSDELLDLSMLTPHVPPPPPVVHRNDLMAGSLPSHHNVGGLVPAPLNSTIQYGLNFQSDDVISRMAGSVHGHQNVGGLVSAPLNSNIQQGLDSQGYQRDTITSIFDLEWNTVPQQPTSFSTFPIPETVPNPEIETRNWQHFNLESHSEGTGNASNLGSSSFMQEQSIWSINTIQMDSYNNALETSASMIPSSSSDGGPTIYQNTTTSERNNTNGVDDENKLGEELGQNQWPPEPNEQVIGDDDFSDLITNWPDHLQFMMDNRDILGFDIDAQQT</sequence>
<proteinExistence type="predicted"/>
<gene>
    <name evidence="2" type="ORF">OLC1_LOCUS9984</name>
</gene>
<feature type="compositionally biased region" description="Polar residues" evidence="1">
    <location>
        <begin position="429"/>
        <end position="455"/>
    </location>
</feature>
<dbReference type="EMBL" id="OX459120">
    <property type="protein sequence ID" value="CAI9100074.1"/>
    <property type="molecule type" value="Genomic_DNA"/>
</dbReference>
<feature type="region of interest" description="Disordered" evidence="1">
    <location>
        <begin position="59"/>
        <end position="143"/>
    </location>
</feature>
<dbReference type="Proteomes" id="UP001161247">
    <property type="component" value="Chromosome 3"/>
</dbReference>
<organism evidence="2 3">
    <name type="scientific">Oldenlandia corymbosa var. corymbosa</name>
    <dbReference type="NCBI Taxonomy" id="529605"/>
    <lineage>
        <taxon>Eukaryota</taxon>
        <taxon>Viridiplantae</taxon>
        <taxon>Streptophyta</taxon>
        <taxon>Embryophyta</taxon>
        <taxon>Tracheophyta</taxon>
        <taxon>Spermatophyta</taxon>
        <taxon>Magnoliopsida</taxon>
        <taxon>eudicotyledons</taxon>
        <taxon>Gunneridae</taxon>
        <taxon>Pentapetalae</taxon>
        <taxon>asterids</taxon>
        <taxon>lamiids</taxon>
        <taxon>Gentianales</taxon>
        <taxon>Rubiaceae</taxon>
        <taxon>Rubioideae</taxon>
        <taxon>Spermacoceae</taxon>
        <taxon>Hedyotis-Oldenlandia complex</taxon>
        <taxon>Oldenlandia</taxon>
    </lineage>
</organism>
<evidence type="ECO:0000313" key="3">
    <source>
        <dbReference type="Proteomes" id="UP001161247"/>
    </source>
</evidence>
<feature type="compositionally biased region" description="Polar residues" evidence="1">
    <location>
        <begin position="73"/>
        <end position="120"/>
    </location>
</feature>
<reference evidence="2" key="1">
    <citation type="submission" date="2023-03" db="EMBL/GenBank/DDBJ databases">
        <authorList>
            <person name="Julca I."/>
        </authorList>
    </citation>
    <scope>NUCLEOTIDE SEQUENCE</scope>
</reference>
<evidence type="ECO:0000256" key="1">
    <source>
        <dbReference type="SAM" id="MobiDB-lite"/>
    </source>
</evidence>